<dbReference type="Proteomes" id="UP000003754">
    <property type="component" value="Segment"/>
</dbReference>
<evidence type="ECO:0000313" key="1">
    <source>
        <dbReference type="EMBL" id="AFH19782.1"/>
    </source>
</evidence>
<accession>J7F9F5</accession>
<evidence type="ECO:0000313" key="2">
    <source>
        <dbReference type="Proteomes" id="UP000003754"/>
    </source>
</evidence>
<dbReference type="RefSeq" id="YP_007006540.1">
    <property type="nucleotide sequence ID" value="NC_019519.1"/>
</dbReference>
<proteinExistence type="predicted"/>
<organism evidence="1 2">
    <name type="scientific">Agrobacterium phage 7-7-1</name>
    <dbReference type="NCBI Taxonomy" id="1161931"/>
    <lineage>
        <taxon>Viruses</taxon>
        <taxon>Duplodnaviria</taxon>
        <taxon>Heunggongvirae</taxon>
        <taxon>Uroviricota</taxon>
        <taxon>Caudoviricetes</taxon>
        <taxon>Schmittlotzvirus</taxon>
        <taxon>Schmittlotzvirus sv771</taxon>
    </lineage>
</organism>
<keyword evidence="2" id="KW-1185">Reference proteome</keyword>
<gene>
    <name evidence="1" type="ORF">7-7-1_00084</name>
</gene>
<dbReference type="GeneID" id="14012037"/>
<protein>
    <submittedName>
        <fullName evidence="1">Uncharacterized protein</fullName>
    </submittedName>
</protein>
<dbReference type="EMBL" id="JQ312117">
    <property type="protein sequence ID" value="AFH19782.1"/>
    <property type="molecule type" value="Genomic_DNA"/>
</dbReference>
<name>J7F9F5_9CAUD</name>
<sequence>MSEIIICDECGIFEVPEDLGCCRVCFSVFRGIPHDDMTGLEFDSFRHRMLKKEREENARVRRSTENERRAMSTQRAAMERVERDRHIGNFAGTIRFCKACSQAIGRFDPCCGQCFNRNMFSLRRTGLPYVPPAPTPGAPLPEIKGVLTTPRNNAK</sequence>
<dbReference type="KEGG" id="vg:14012037"/>
<reference evidence="1 2" key="1">
    <citation type="submission" date="2011-12" db="EMBL/GenBank/DDBJ databases">
        <title>The genome sequence of the flagella-specific Agrobacterium bacteriophage 7-7-1.</title>
        <authorList>
            <person name="Schmitt R."/>
            <person name="Van den Bossche A."/>
            <person name="Lavigne R."/>
            <person name="Kropinski A.M."/>
        </authorList>
    </citation>
    <scope>NUCLEOTIDE SEQUENCE [LARGE SCALE GENOMIC DNA]</scope>
</reference>